<keyword evidence="3" id="KW-1185">Reference proteome</keyword>
<sequence>MATWIILIVVVALLVIFFVYSFIKERIKKKKRRIKQMEFMNKADEVKKMTIIELSLLLKKNEELLNNFVPSVGEYKMKEVVQSARQYLLDKHNQPDFKEYIINNVEQKELYKYFALLKDERCTLWKSFTEVYKYIDEQIHLIDEKLDEKLFIEAQKNIEEFYADKMKRH</sequence>
<comment type="caution">
    <text evidence="2">The sequence shown here is derived from an EMBL/GenBank/DDBJ whole genome shotgun (WGS) entry which is preliminary data.</text>
</comment>
<dbReference type="RefSeq" id="WP_141483619.1">
    <property type="nucleotide sequence ID" value="NZ_SMDN01000001.1"/>
</dbReference>
<keyword evidence="1" id="KW-0472">Membrane</keyword>
<organism evidence="2 3">
    <name type="scientific">Mycoplasmopsis mucosicanis</name>
    <dbReference type="NCBI Taxonomy" id="458208"/>
    <lineage>
        <taxon>Bacteria</taxon>
        <taxon>Bacillati</taxon>
        <taxon>Mycoplasmatota</taxon>
        <taxon>Mycoplasmoidales</taxon>
        <taxon>Metamycoplasmataceae</taxon>
        <taxon>Mycoplasmopsis</taxon>
    </lineage>
</organism>
<dbReference type="AlphaFoldDB" id="A0A507SQZ7"/>
<evidence type="ECO:0000313" key="2">
    <source>
        <dbReference type="EMBL" id="TQC54207.1"/>
    </source>
</evidence>
<keyword evidence="1" id="KW-0812">Transmembrane</keyword>
<reference evidence="2 3" key="1">
    <citation type="submission" date="2019-03" db="EMBL/GenBank/DDBJ databases">
        <title>Characterization of a novel Mycoplasma cynos real-time PCR assay.</title>
        <authorList>
            <person name="Tallmadge R.L."/>
            <person name="Mitchell P.K."/>
            <person name="Goodman L."/>
        </authorList>
    </citation>
    <scope>NUCLEOTIDE SEQUENCE [LARGE SCALE GENOMIC DNA]</scope>
    <source>
        <strain evidence="2 3">1642</strain>
    </source>
</reference>
<accession>A0A507SQZ7</accession>
<feature type="transmembrane region" description="Helical" evidence="1">
    <location>
        <begin position="6"/>
        <end position="23"/>
    </location>
</feature>
<evidence type="ECO:0000256" key="1">
    <source>
        <dbReference type="SAM" id="Phobius"/>
    </source>
</evidence>
<name>A0A507SQZ7_9BACT</name>
<gene>
    <name evidence="2" type="ORF">E1I18_00320</name>
</gene>
<evidence type="ECO:0000313" key="3">
    <source>
        <dbReference type="Proteomes" id="UP000320801"/>
    </source>
</evidence>
<keyword evidence="1" id="KW-1133">Transmembrane helix</keyword>
<dbReference type="NCBIfam" id="NF045939">
    <property type="entry name" value="MHJ_0274_fam"/>
    <property type="match status" value="1"/>
</dbReference>
<dbReference type="EMBL" id="SMDN01000001">
    <property type="protein sequence ID" value="TQC54207.1"/>
    <property type="molecule type" value="Genomic_DNA"/>
</dbReference>
<proteinExistence type="predicted"/>
<protein>
    <submittedName>
        <fullName evidence="2">Uncharacterized protein</fullName>
    </submittedName>
</protein>
<dbReference type="Proteomes" id="UP000320801">
    <property type="component" value="Unassembled WGS sequence"/>
</dbReference>
<dbReference type="OrthoDB" id="401106at2"/>